<sequence length="254" mass="27736">MVDIINRPVVGIIMCEQVLGAHPTMTLHQKYLNAVWDAGGLPFPLVHRLAKDASVLRQTLSLLDGILLTGSPSNIEPHHYGAHGNEPNADPGRDALSLALVTLIRECQLPLLGICRGFQEMVVASGGSLYPRLHETGLFDEHREDESQPIDRQYGPAHSITPTENGVLSQLAGSQELWVNSLHTQGAHLLGAGVRTDAIAADGLVEAISFAEHPFALGVQWHPEWQSRENPLSRALFDGFIQACCHYQQQKGML</sequence>
<dbReference type="NCBIfam" id="NF008471">
    <property type="entry name" value="PRK11366.1"/>
    <property type="match status" value="1"/>
</dbReference>
<comment type="caution">
    <text evidence="1">The sequence shown here is derived from an EMBL/GenBank/DDBJ whole genome shotgun (WGS) entry which is preliminary data.</text>
</comment>
<accession>A0ABQ1ICB3</accession>
<dbReference type="SUPFAM" id="SSF52317">
    <property type="entry name" value="Class I glutamine amidotransferase-like"/>
    <property type="match status" value="1"/>
</dbReference>
<dbReference type="Pfam" id="PF07722">
    <property type="entry name" value="Peptidase_C26"/>
    <property type="match status" value="1"/>
</dbReference>
<dbReference type="RefSeq" id="WP_188628250.1">
    <property type="nucleotide sequence ID" value="NZ_BMKE01000001.1"/>
</dbReference>
<dbReference type="Proteomes" id="UP000646152">
    <property type="component" value="Unassembled WGS sequence"/>
</dbReference>
<evidence type="ECO:0000313" key="1">
    <source>
        <dbReference type="EMBL" id="GGB32832.1"/>
    </source>
</evidence>
<dbReference type="InterPro" id="IPR029062">
    <property type="entry name" value="Class_I_gatase-like"/>
</dbReference>
<keyword evidence="1" id="KW-0378">Hydrolase</keyword>
<keyword evidence="2" id="KW-1185">Reference proteome</keyword>
<dbReference type="InterPro" id="IPR011697">
    <property type="entry name" value="Peptidase_C26"/>
</dbReference>
<proteinExistence type="predicted"/>
<protein>
    <submittedName>
        <fullName evidence="1">Gamma-glutamyl-gamma-aminobutyrate hydrolase</fullName>
    </submittedName>
</protein>
<gene>
    <name evidence="1" type="primary">puuD</name>
    <name evidence="1" type="ORF">GCM10011502_02390</name>
</gene>
<dbReference type="PANTHER" id="PTHR43235:SF1">
    <property type="entry name" value="GLUTAMINE AMIDOTRANSFERASE PB2B2.05-RELATED"/>
    <property type="match status" value="1"/>
</dbReference>
<dbReference type="EMBL" id="BMKE01000001">
    <property type="protein sequence ID" value="GGB32832.1"/>
    <property type="molecule type" value="Genomic_DNA"/>
</dbReference>
<name>A0ABQ1ICB3_9GAMM</name>
<dbReference type="PROSITE" id="PS51273">
    <property type="entry name" value="GATASE_TYPE_1"/>
    <property type="match status" value="1"/>
</dbReference>
<dbReference type="PANTHER" id="PTHR43235">
    <property type="entry name" value="GLUTAMINE AMIDOTRANSFERASE PB2B2.05-RELATED"/>
    <property type="match status" value="1"/>
</dbReference>
<reference evidence="2" key="1">
    <citation type="journal article" date="2019" name="Int. J. Syst. Evol. Microbiol.">
        <title>The Global Catalogue of Microorganisms (GCM) 10K type strain sequencing project: providing services to taxonomists for standard genome sequencing and annotation.</title>
        <authorList>
            <consortium name="The Broad Institute Genomics Platform"/>
            <consortium name="The Broad Institute Genome Sequencing Center for Infectious Disease"/>
            <person name="Wu L."/>
            <person name="Ma J."/>
        </authorList>
    </citation>
    <scope>NUCLEOTIDE SEQUENCE [LARGE SCALE GENOMIC DNA]</scope>
    <source>
        <strain evidence="2">CGMCC 1.15923</strain>
    </source>
</reference>
<dbReference type="Gene3D" id="3.40.50.880">
    <property type="match status" value="1"/>
</dbReference>
<dbReference type="InterPro" id="IPR044668">
    <property type="entry name" value="PuuD-like"/>
</dbReference>
<evidence type="ECO:0000313" key="2">
    <source>
        <dbReference type="Proteomes" id="UP000646152"/>
    </source>
</evidence>
<dbReference type="CDD" id="cd01745">
    <property type="entry name" value="GATase1_2"/>
    <property type="match status" value="1"/>
</dbReference>
<dbReference type="GO" id="GO:0016787">
    <property type="term" value="F:hydrolase activity"/>
    <property type="evidence" value="ECO:0007669"/>
    <property type="project" value="UniProtKB-KW"/>
</dbReference>
<organism evidence="1 2">
    <name type="scientific">Oceanisphaera marina</name>
    <dbReference type="NCBI Taxonomy" id="2017550"/>
    <lineage>
        <taxon>Bacteria</taxon>
        <taxon>Pseudomonadati</taxon>
        <taxon>Pseudomonadota</taxon>
        <taxon>Gammaproteobacteria</taxon>
        <taxon>Aeromonadales</taxon>
        <taxon>Aeromonadaceae</taxon>
        <taxon>Oceanisphaera</taxon>
    </lineage>
</organism>